<sequence length="154" mass="17487">MWMDSHPVHMISFGFSDQNEKQNSPAPGLVRDYQRWMGGKDIYDQLLGQHGGSKRLHHPSSLHENQQPEGHCKFIEVLHVQLLAIDDDRLQAIEEETHAEDRTAASIATTCSREPPTEQGERYTAWCPDYVGSTNGRKRVARLCKVCATYNVKP</sequence>
<protein>
    <submittedName>
        <fullName evidence="2">Uncharacterized protein</fullName>
    </submittedName>
</protein>
<name>A0A2P4Y982_9STRA</name>
<reference evidence="2 3" key="1">
    <citation type="journal article" date="2017" name="Genome Biol. Evol.">
        <title>Phytophthora megakarya and P. palmivora, closely related causal agents of cacao black pod rot, underwent increases in genome sizes and gene numbers by different mechanisms.</title>
        <authorList>
            <person name="Ali S.S."/>
            <person name="Shao J."/>
            <person name="Lary D.J."/>
            <person name="Kronmiller B."/>
            <person name="Shen D."/>
            <person name="Strem M.D."/>
            <person name="Amoako-Attah I."/>
            <person name="Akrofi A.Y."/>
            <person name="Begoude B.A."/>
            <person name="Ten Hoopen G.M."/>
            <person name="Coulibaly K."/>
            <person name="Kebe B.I."/>
            <person name="Melnick R.L."/>
            <person name="Guiltinan M.J."/>
            <person name="Tyler B.M."/>
            <person name="Meinhardt L.W."/>
            <person name="Bailey B.A."/>
        </authorList>
    </citation>
    <scope>NUCLEOTIDE SEQUENCE [LARGE SCALE GENOMIC DNA]</scope>
    <source>
        <strain evidence="3">sbr112.9</strain>
    </source>
</reference>
<dbReference type="AlphaFoldDB" id="A0A2P4Y982"/>
<keyword evidence="3" id="KW-1185">Reference proteome</keyword>
<comment type="caution">
    <text evidence="2">The sequence shown here is derived from an EMBL/GenBank/DDBJ whole genome shotgun (WGS) entry which is preliminary data.</text>
</comment>
<gene>
    <name evidence="2" type="ORF">PHPALM_8688</name>
</gene>
<dbReference type="Proteomes" id="UP000237271">
    <property type="component" value="Unassembled WGS sequence"/>
</dbReference>
<evidence type="ECO:0000256" key="1">
    <source>
        <dbReference type="SAM" id="MobiDB-lite"/>
    </source>
</evidence>
<dbReference type="OrthoDB" id="118105at2759"/>
<accession>A0A2P4Y982</accession>
<evidence type="ECO:0000313" key="2">
    <source>
        <dbReference type="EMBL" id="POM74365.1"/>
    </source>
</evidence>
<evidence type="ECO:0000313" key="3">
    <source>
        <dbReference type="Proteomes" id="UP000237271"/>
    </source>
</evidence>
<dbReference type="EMBL" id="NCKW01004880">
    <property type="protein sequence ID" value="POM74365.1"/>
    <property type="molecule type" value="Genomic_DNA"/>
</dbReference>
<organism evidence="2 3">
    <name type="scientific">Phytophthora palmivora</name>
    <dbReference type="NCBI Taxonomy" id="4796"/>
    <lineage>
        <taxon>Eukaryota</taxon>
        <taxon>Sar</taxon>
        <taxon>Stramenopiles</taxon>
        <taxon>Oomycota</taxon>
        <taxon>Peronosporomycetes</taxon>
        <taxon>Peronosporales</taxon>
        <taxon>Peronosporaceae</taxon>
        <taxon>Phytophthora</taxon>
    </lineage>
</organism>
<proteinExistence type="predicted"/>
<feature type="region of interest" description="Disordered" evidence="1">
    <location>
        <begin position="97"/>
        <end position="120"/>
    </location>
</feature>